<dbReference type="STRING" id="1122619.GCA_000373745_01806"/>
<dbReference type="RefSeq" id="WP_018574983.1">
    <property type="nucleotide sequence ID" value="NZ_CP065725.1"/>
</dbReference>
<gene>
    <name evidence="2" type="ORF">NCTC11997_00643</name>
</gene>
<keyword evidence="2" id="KW-0808">Transferase</keyword>
<reference evidence="2 3" key="1">
    <citation type="submission" date="2018-06" db="EMBL/GenBank/DDBJ databases">
        <authorList>
            <consortium name="Pathogen Informatics"/>
            <person name="Doyle S."/>
        </authorList>
    </citation>
    <scope>NUCLEOTIDE SEQUENCE [LARGE SCALE GENOMIC DNA]</scope>
    <source>
        <strain evidence="2 3">NCTC11997</strain>
    </source>
</reference>
<dbReference type="CDD" id="cd04301">
    <property type="entry name" value="NAT_SF"/>
    <property type="match status" value="1"/>
</dbReference>
<dbReference type="InterPro" id="IPR052523">
    <property type="entry name" value="Trichothecene_AcTrans"/>
</dbReference>
<sequence length="225" mass="25323">MSRPTTVRQLTIRTLNQDELADAVATCALAMRDNPLHIKVFGRAEQKRHRRLRRFFPGMLAYVERKGWLYGAFIEQRLVGVFGVIAPGHCTPSLTDSIRLVPYMVSSNGVVGLLRLGIWLGSWAKLNPRTPHWHLGPLAVDPAWQGQGIGRQLLEYVIEQAHKAEPSVPLYLETDKEENVRYYTKFGFYTVGTPMILGTQSWLMLRQKGAICGATTAANTDDVFK</sequence>
<evidence type="ECO:0000313" key="2">
    <source>
        <dbReference type="EMBL" id="SUA51522.1"/>
    </source>
</evidence>
<dbReference type="InterPro" id="IPR000182">
    <property type="entry name" value="GNAT_dom"/>
</dbReference>
<dbReference type="EMBL" id="UGSB01000001">
    <property type="protein sequence ID" value="SUA51522.1"/>
    <property type="molecule type" value="Genomic_DNA"/>
</dbReference>
<feature type="domain" description="N-acetyltransferase" evidence="1">
    <location>
        <begin position="10"/>
        <end position="209"/>
    </location>
</feature>
<evidence type="ECO:0000313" key="3">
    <source>
        <dbReference type="Proteomes" id="UP000254603"/>
    </source>
</evidence>
<dbReference type="Pfam" id="PF00583">
    <property type="entry name" value="Acetyltransf_1"/>
    <property type="match status" value="1"/>
</dbReference>
<protein>
    <submittedName>
        <fullName evidence="2">Predicted acetyltransferase</fullName>
    </submittedName>
</protein>
<dbReference type="Gene3D" id="3.40.630.30">
    <property type="match status" value="1"/>
</dbReference>
<dbReference type="SUPFAM" id="SSF55729">
    <property type="entry name" value="Acyl-CoA N-acyltransferases (Nat)"/>
    <property type="match status" value="1"/>
</dbReference>
<dbReference type="AlphaFoldDB" id="A0A378XCG6"/>
<dbReference type="GO" id="GO:0016747">
    <property type="term" value="F:acyltransferase activity, transferring groups other than amino-acyl groups"/>
    <property type="evidence" value="ECO:0007669"/>
    <property type="project" value="InterPro"/>
</dbReference>
<evidence type="ECO:0000259" key="1">
    <source>
        <dbReference type="PROSITE" id="PS51186"/>
    </source>
</evidence>
<dbReference type="PROSITE" id="PS51186">
    <property type="entry name" value="GNAT"/>
    <property type="match status" value="1"/>
</dbReference>
<dbReference type="PANTHER" id="PTHR42791:SF1">
    <property type="entry name" value="N-ACETYLTRANSFERASE DOMAIN-CONTAINING PROTEIN"/>
    <property type="match status" value="1"/>
</dbReference>
<organism evidence="2 3">
    <name type="scientific">Oligella ureolytica</name>
    <dbReference type="NCBI Taxonomy" id="90244"/>
    <lineage>
        <taxon>Bacteria</taxon>
        <taxon>Pseudomonadati</taxon>
        <taxon>Pseudomonadota</taxon>
        <taxon>Betaproteobacteria</taxon>
        <taxon>Burkholderiales</taxon>
        <taxon>Alcaligenaceae</taxon>
        <taxon>Oligella</taxon>
    </lineage>
</organism>
<accession>A0A378XCG6</accession>
<dbReference type="PANTHER" id="PTHR42791">
    <property type="entry name" value="GNAT FAMILY ACETYLTRANSFERASE"/>
    <property type="match status" value="1"/>
</dbReference>
<name>A0A378XCG6_9BURK</name>
<dbReference type="Proteomes" id="UP000254603">
    <property type="component" value="Unassembled WGS sequence"/>
</dbReference>
<proteinExistence type="predicted"/>
<dbReference type="InterPro" id="IPR016181">
    <property type="entry name" value="Acyl_CoA_acyltransferase"/>
</dbReference>